<evidence type="ECO:0000256" key="2">
    <source>
        <dbReference type="ARBA" id="ARBA00006285"/>
    </source>
</evidence>
<dbReference type="PATRIC" id="fig|742725.3.peg.2200"/>
<dbReference type="InterPro" id="IPR029018">
    <property type="entry name" value="Hex-like_dom2"/>
</dbReference>
<dbReference type="RefSeq" id="WP_009134939.1">
    <property type="nucleotide sequence ID" value="NZ_CP102250.1"/>
</dbReference>
<gene>
    <name evidence="10" type="ORF">HMPREF9450_02133</name>
</gene>
<dbReference type="GO" id="GO:0030203">
    <property type="term" value="P:glycosaminoglycan metabolic process"/>
    <property type="evidence" value="ECO:0007669"/>
    <property type="project" value="TreeGrafter"/>
</dbReference>
<dbReference type="eggNOG" id="COG3525">
    <property type="taxonomic scope" value="Bacteria"/>
</dbReference>
<keyword evidence="5" id="KW-0326">Glycosidase</keyword>
<keyword evidence="4" id="KW-0378">Hydrolase</keyword>
<evidence type="ECO:0000259" key="8">
    <source>
        <dbReference type="Pfam" id="PF00728"/>
    </source>
</evidence>
<evidence type="ECO:0000256" key="7">
    <source>
        <dbReference type="SAM" id="SignalP"/>
    </source>
</evidence>
<evidence type="ECO:0000256" key="5">
    <source>
        <dbReference type="ARBA" id="ARBA00023295"/>
    </source>
</evidence>
<accession>G5H947</accession>
<dbReference type="PANTHER" id="PTHR22600">
    <property type="entry name" value="BETA-HEXOSAMINIDASE"/>
    <property type="match status" value="1"/>
</dbReference>
<evidence type="ECO:0000256" key="1">
    <source>
        <dbReference type="ARBA" id="ARBA00001231"/>
    </source>
</evidence>
<dbReference type="AlphaFoldDB" id="G5H947"/>
<keyword evidence="11" id="KW-1185">Reference proteome</keyword>
<comment type="catalytic activity">
    <reaction evidence="1">
        <text>Hydrolysis of terminal non-reducing N-acetyl-D-hexosamine residues in N-acetyl-beta-D-hexosaminides.</text>
        <dbReference type="EC" id="3.2.1.52"/>
    </reaction>
</comment>
<dbReference type="GO" id="GO:0016020">
    <property type="term" value="C:membrane"/>
    <property type="evidence" value="ECO:0007669"/>
    <property type="project" value="TreeGrafter"/>
</dbReference>
<dbReference type="SUPFAM" id="SSF51445">
    <property type="entry name" value="(Trans)glycosidases"/>
    <property type="match status" value="1"/>
</dbReference>
<dbReference type="GeneID" id="92814845"/>
<dbReference type="EMBL" id="ADLD01000013">
    <property type="protein sequence ID" value="EHB92084.1"/>
    <property type="molecule type" value="Genomic_DNA"/>
</dbReference>
<comment type="caution">
    <text evidence="10">The sequence shown here is derived from an EMBL/GenBank/DDBJ whole genome shotgun (WGS) entry which is preliminary data.</text>
</comment>
<dbReference type="OrthoDB" id="1090159at2"/>
<dbReference type="PANTHER" id="PTHR22600:SF57">
    <property type="entry name" value="BETA-N-ACETYLHEXOSAMINIDASE"/>
    <property type="match status" value="1"/>
</dbReference>
<feature type="chain" id="PRO_5003477994" description="beta-N-acetylhexosaminidase" evidence="7">
    <location>
        <begin position="23"/>
        <end position="536"/>
    </location>
</feature>
<dbReference type="Pfam" id="PF00728">
    <property type="entry name" value="Glyco_hydro_20"/>
    <property type="match status" value="1"/>
</dbReference>
<dbReference type="Gene3D" id="3.20.20.80">
    <property type="entry name" value="Glycosidases"/>
    <property type="match status" value="1"/>
</dbReference>
<feature type="signal peptide" evidence="7">
    <location>
        <begin position="1"/>
        <end position="22"/>
    </location>
</feature>
<protein>
    <recommendedName>
        <fullName evidence="3">beta-N-acetylhexosaminidase</fullName>
        <ecNumber evidence="3">3.2.1.52</ecNumber>
    </recommendedName>
</protein>
<comment type="similarity">
    <text evidence="2">Belongs to the glycosyl hydrolase 20 family.</text>
</comment>
<dbReference type="EC" id="3.2.1.52" evidence="3"/>
<evidence type="ECO:0000313" key="11">
    <source>
        <dbReference type="Proteomes" id="UP000006008"/>
    </source>
</evidence>
<evidence type="ECO:0000259" key="9">
    <source>
        <dbReference type="Pfam" id="PF02838"/>
    </source>
</evidence>
<evidence type="ECO:0000256" key="4">
    <source>
        <dbReference type="ARBA" id="ARBA00022801"/>
    </source>
</evidence>
<keyword evidence="7" id="KW-0732">Signal</keyword>
<dbReference type="CDD" id="cd06563">
    <property type="entry name" value="GH20_chitobiase-like"/>
    <property type="match status" value="1"/>
</dbReference>
<dbReference type="InterPro" id="IPR017853">
    <property type="entry name" value="GH"/>
</dbReference>
<dbReference type="Gene3D" id="3.30.379.10">
    <property type="entry name" value="Chitobiase/beta-hexosaminidase domain 2-like"/>
    <property type="match status" value="1"/>
</dbReference>
<dbReference type="Proteomes" id="UP000006008">
    <property type="component" value="Unassembled WGS sequence"/>
</dbReference>
<dbReference type="InterPro" id="IPR015882">
    <property type="entry name" value="HEX_bac_N"/>
</dbReference>
<feature type="active site" description="Proton donor" evidence="6">
    <location>
        <position position="313"/>
    </location>
</feature>
<feature type="domain" description="Glycoside hydrolase family 20 catalytic" evidence="8">
    <location>
        <begin position="157"/>
        <end position="485"/>
    </location>
</feature>
<name>G5H947_9BACT</name>
<proteinExistence type="inferred from homology"/>
<organism evidence="10 11">
    <name type="scientific">Alistipes indistinctus YIT 12060</name>
    <dbReference type="NCBI Taxonomy" id="742725"/>
    <lineage>
        <taxon>Bacteria</taxon>
        <taxon>Pseudomonadati</taxon>
        <taxon>Bacteroidota</taxon>
        <taxon>Bacteroidia</taxon>
        <taxon>Bacteroidales</taxon>
        <taxon>Rikenellaceae</taxon>
        <taxon>Alistipes</taxon>
    </lineage>
</organism>
<dbReference type="HOGENOM" id="CLU_007082_5_0_10"/>
<reference evidence="10 11" key="1">
    <citation type="submission" date="2011-08" db="EMBL/GenBank/DDBJ databases">
        <title>The Genome Sequence of Alistipes indistinctus YIT 12060.</title>
        <authorList>
            <consortium name="The Broad Institute Genome Sequencing Platform"/>
            <person name="Earl A."/>
            <person name="Ward D."/>
            <person name="Feldgarden M."/>
            <person name="Gevers D."/>
            <person name="Morotomi M."/>
            <person name="Young S.K."/>
            <person name="Zeng Q."/>
            <person name="Gargeya S."/>
            <person name="Fitzgerald M."/>
            <person name="Haas B."/>
            <person name="Abouelleil A."/>
            <person name="Alvarado L."/>
            <person name="Arachchi H.M."/>
            <person name="Berlin A."/>
            <person name="Brown A."/>
            <person name="Chapman S.B."/>
            <person name="Chen Z."/>
            <person name="Dunbar C."/>
            <person name="Freedman E."/>
            <person name="Gearin G."/>
            <person name="Gellesch M."/>
            <person name="Goldberg J."/>
            <person name="Griggs A."/>
            <person name="Gujja S."/>
            <person name="Heiman D."/>
            <person name="Howarth C."/>
            <person name="Larson L."/>
            <person name="Lui A."/>
            <person name="MacDonald P.J.P."/>
            <person name="Montmayeur A."/>
            <person name="Murphy C."/>
            <person name="Neiman D."/>
            <person name="Pearson M."/>
            <person name="Priest M."/>
            <person name="Roberts A."/>
            <person name="Saif S."/>
            <person name="Shea T."/>
            <person name="Shenoy N."/>
            <person name="Sisk P."/>
            <person name="Stolte C."/>
            <person name="Sykes S."/>
            <person name="Wortman J."/>
            <person name="Nusbaum C."/>
            <person name="Birren B."/>
        </authorList>
    </citation>
    <scope>NUCLEOTIDE SEQUENCE [LARGE SCALE GENOMIC DNA]</scope>
    <source>
        <strain evidence="10 11">YIT 12060</strain>
    </source>
</reference>
<dbReference type="PRINTS" id="PR00738">
    <property type="entry name" value="GLHYDRLASE20"/>
</dbReference>
<dbReference type="SUPFAM" id="SSF55545">
    <property type="entry name" value="beta-N-acetylhexosaminidase-like domain"/>
    <property type="match status" value="1"/>
</dbReference>
<evidence type="ECO:0000313" key="10">
    <source>
        <dbReference type="EMBL" id="EHB92084.1"/>
    </source>
</evidence>
<dbReference type="InterPro" id="IPR025705">
    <property type="entry name" value="Beta_hexosaminidase_sua/sub"/>
</dbReference>
<dbReference type="GO" id="GO:0005975">
    <property type="term" value="P:carbohydrate metabolic process"/>
    <property type="evidence" value="ECO:0007669"/>
    <property type="project" value="InterPro"/>
</dbReference>
<dbReference type="STRING" id="742725.HMPREF9450_02133"/>
<evidence type="ECO:0000256" key="6">
    <source>
        <dbReference type="PIRSR" id="PIRSR625705-1"/>
    </source>
</evidence>
<dbReference type="Pfam" id="PF02838">
    <property type="entry name" value="Glyco_hydro_20b"/>
    <property type="match status" value="1"/>
</dbReference>
<dbReference type="GO" id="GO:0004563">
    <property type="term" value="F:beta-N-acetylhexosaminidase activity"/>
    <property type="evidence" value="ECO:0007669"/>
    <property type="project" value="UniProtKB-EC"/>
</dbReference>
<dbReference type="InterPro" id="IPR015883">
    <property type="entry name" value="Glyco_hydro_20_cat"/>
</dbReference>
<sequence>MFRVTCTVAGLFSIFAAFALYAAVPSQNEPVLQEELPVFPTPGKVGFGEGVFMCTSAVRIETQGVKDPAFVSEIRNELKQFRTSATRKKGAIDLVLDSTVSIPREGYTLVVTPDRITVTASALPGLFYGKQSLLQLIRYNHGTIPACRIEDAPRMGWRGFMLDESRHFFGKQKVFQVLDRMAELKLNVFHWHLTDEPGWRIEIKRYPKLTTVGARGVWEDSTTAPQFYTQEEIREVIRYAADRNIMVVPEIDMPGHACAAGRAYPEISSGGKGRWKDFTFNPAKEETYQFLSNILTEVAALFPSPYIHIGGDEVHYGNQVWFTDPQIQAFIREKGLADEVELEHYFMRRMVDSIVSKGKTVIAWDEIVDAGISPDKAVVMWWRHDKPAQLRKALDGGYRILLTPRLPLYFDFVEHPKHIYGRHDAYTTLESVFRFTDTLAPMWKGREGQILGLQANMWTERIADERRLDYMTFPRLVAAAEVAWADPDQKNYNRFLKKLPVYLHDLDRLGIYYYDPFDPARRPEPWGPDQGATPPE</sequence>
<feature type="domain" description="Beta-hexosaminidase bacterial type N-terminal" evidence="9">
    <location>
        <begin position="37"/>
        <end position="152"/>
    </location>
</feature>
<evidence type="ECO:0000256" key="3">
    <source>
        <dbReference type="ARBA" id="ARBA00012663"/>
    </source>
</evidence>